<evidence type="ECO:0000256" key="2">
    <source>
        <dbReference type="ARBA" id="ARBA00023242"/>
    </source>
</evidence>
<dbReference type="EMBL" id="LRGB01000443">
    <property type="protein sequence ID" value="KZS19148.1"/>
    <property type="molecule type" value="Genomic_DNA"/>
</dbReference>
<feature type="region of interest" description="Disordered" evidence="4">
    <location>
        <begin position="70"/>
        <end position="172"/>
    </location>
</feature>
<evidence type="ECO:0000256" key="1">
    <source>
        <dbReference type="ARBA" id="ARBA00004123"/>
    </source>
</evidence>
<dbReference type="GO" id="GO:0005634">
    <property type="term" value="C:nucleus"/>
    <property type="evidence" value="ECO:0007669"/>
    <property type="project" value="UniProtKB-SubCell"/>
</dbReference>
<keyword evidence="6" id="KW-1185">Reference proteome</keyword>
<feature type="compositionally biased region" description="Basic and acidic residues" evidence="4">
    <location>
        <begin position="163"/>
        <end position="172"/>
    </location>
</feature>
<proteinExistence type="predicted"/>
<dbReference type="PANTHER" id="PTHR12214">
    <property type="entry name" value="GC-RICH SEQUENCE DNA-BINDING FACTOR"/>
    <property type="match status" value="1"/>
</dbReference>
<dbReference type="GO" id="GO:0000398">
    <property type="term" value="P:mRNA splicing, via spliceosome"/>
    <property type="evidence" value="ECO:0007669"/>
    <property type="project" value="InterPro"/>
</dbReference>
<evidence type="ECO:0000256" key="3">
    <source>
        <dbReference type="SAM" id="Coils"/>
    </source>
</evidence>
<feature type="compositionally biased region" description="Basic and acidic residues" evidence="4">
    <location>
        <begin position="92"/>
        <end position="107"/>
    </location>
</feature>
<feature type="coiled-coil region" evidence="3">
    <location>
        <begin position="383"/>
        <end position="410"/>
    </location>
</feature>
<dbReference type="InterPro" id="IPR012890">
    <property type="entry name" value="GCFC2-like"/>
</dbReference>
<evidence type="ECO:0000313" key="5">
    <source>
        <dbReference type="EMBL" id="KZS19148.1"/>
    </source>
</evidence>
<feature type="region of interest" description="Disordered" evidence="4">
    <location>
        <begin position="212"/>
        <end position="254"/>
    </location>
</feature>
<comment type="caution">
    <text evidence="5">The sequence shown here is derived from an EMBL/GenBank/DDBJ whole genome shotgun (WGS) entry which is preliminary data.</text>
</comment>
<dbReference type="PANTHER" id="PTHR12214:SF0">
    <property type="entry name" value="LD29489P"/>
    <property type="match status" value="1"/>
</dbReference>
<comment type="subcellular location">
    <subcellularLocation>
        <location evidence="1">Nucleus</location>
    </subcellularLocation>
</comment>
<dbReference type="Proteomes" id="UP000076858">
    <property type="component" value="Unassembled WGS sequence"/>
</dbReference>
<keyword evidence="3" id="KW-0175">Coiled coil</keyword>
<dbReference type="GO" id="GO:0003677">
    <property type="term" value="F:DNA binding"/>
    <property type="evidence" value="ECO:0007669"/>
    <property type="project" value="InterPro"/>
</dbReference>
<name>A0A0P6ADN7_9CRUS</name>
<feature type="compositionally biased region" description="Basic residues" evidence="4">
    <location>
        <begin position="1"/>
        <end position="12"/>
    </location>
</feature>
<dbReference type="AlphaFoldDB" id="A0A0P6ADN7"/>
<reference evidence="5 6" key="1">
    <citation type="submission" date="2016-03" db="EMBL/GenBank/DDBJ databases">
        <title>EvidentialGene: Evidence-directed Construction of Genes on Genomes.</title>
        <authorList>
            <person name="Gilbert D.G."/>
            <person name="Choi J.-H."/>
            <person name="Mockaitis K."/>
            <person name="Colbourne J."/>
            <person name="Pfrender M."/>
        </authorList>
    </citation>
    <scope>NUCLEOTIDE SEQUENCE [LARGE SCALE GENOMIC DNA]</scope>
    <source>
        <strain evidence="5 6">Xinb3</strain>
        <tissue evidence="5">Complete organism</tissue>
    </source>
</reference>
<sequence>MSLFKKPKKNLRQRTAASDEEDGDNLAPSIKVESVPSSASGNNKPSAKPPKAAPLEIKKKTSILSFQEDLEEDEGVETFQIKKSSQSRRIAKRMERDRKLKEQEQKITAKLLPEVVQEEKQPQPENRAPSTNLTEAPKNLILTGREAEMAGYRSESEEESADEGVKFRRPDPLRNVLENGAIPDAAMIHAARKHRQQARELGGLADYIKVDEMPDYEKESQQATVTSARLVREDENDKSDEDEAEDGRMGFAVDLLTKDKQERREAFLAAEREDDEEESDDEDDWEKQQFQKAIRQRQVEAAYQEMTLQHKYIEEGPSTSSRSLSKEKILKGPMAPCLPVKTTLSAPDLSKLAPLPIPLELKEKLRERLSGLDEVHRRHVSDMERMESDLSQCRLEVQRLETERPQLSDRYHYFQVTRGYVHDLADCLTTKYYEVEALEKRWVAQLGRRYRYLAERRREDVRDEASDCAIQSVIVQSINPDKLARTAEREARRRRRRNNRKDSSRHKEGLSSDDEVVEKEASSFNLEKDKILEESSRLFEDTLEEFCSLEMIAERFDEWRTREKDSYNNAYVDLFFPRLAGCIVRWHLLQASWNPLEQEVTLINKSKWFQTLAQYDMRSEVKEKDQDPPVVSKTLEISVVPYVVEVVKAAYDPCSTNQTNRLVKLVKNLTEEHPILAGHKTIQALLAAAVEKFECAVDQDVFIPFHFAAQNPGFVNRQFWSAAKLLRNILHWQTVVDDSQLRNISIDKLFKKYMLLPLTKTTIRGNASDPDTLDKIRWIAESLPRNWLGPMAPGASQLQPLIDTTMSLAQNADSTTTAGRKHVKDVAAVLQKLGAAAEAQEILTKYL</sequence>
<feature type="compositionally biased region" description="Basic and acidic residues" evidence="4">
    <location>
        <begin position="500"/>
        <end position="510"/>
    </location>
</feature>
<feature type="region of interest" description="Disordered" evidence="4">
    <location>
        <begin position="1"/>
        <end position="56"/>
    </location>
</feature>
<organism evidence="5 6">
    <name type="scientific">Daphnia magna</name>
    <dbReference type="NCBI Taxonomy" id="35525"/>
    <lineage>
        <taxon>Eukaryota</taxon>
        <taxon>Metazoa</taxon>
        <taxon>Ecdysozoa</taxon>
        <taxon>Arthropoda</taxon>
        <taxon>Crustacea</taxon>
        <taxon>Branchiopoda</taxon>
        <taxon>Diplostraca</taxon>
        <taxon>Cladocera</taxon>
        <taxon>Anomopoda</taxon>
        <taxon>Daphniidae</taxon>
        <taxon>Daphnia</taxon>
    </lineage>
</organism>
<accession>A0A0P6ADN7</accession>
<evidence type="ECO:0000256" key="4">
    <source>
        <dbReference type="SAM" id="MobiDB-lite"/>
    </source>
</evidence>
<dbReference type="OrthoDB" id="429427at2759"/>
<feature type="compositionally biased region" description="Acidic residues" evidence="4">
    <location>
        <begin position="236"/>
        <end position="245"/>
    </location>
</feature>
<evidence type="ECO:0000313" key="6">
    <source>
        <dbReference type="Proteomes" id="UP000076858"/>
    </source>
</evidence>
<gene>
    <name evidence="5" type="ORF">APZ42_014489</name>
</gene>
<keyword evidence="2" id="KW-0539">Nucleus</keyword>
<dbReference type="STRING" id="35525.A0A0P6ADN7"/>
<protein>
    <submittedName>
        <fullName evidence="5">PAX3-and PAX7-binding protein 1</fullName>
    </submittedName>
</protein>
<feature type="region of interest" description="Disordered" evidence="4">
    <location>
        <begin position="484"/>
        <end position="516"/>
    </location>
</feature>